<sequence>MDGHGSEDPKQSVMTMFVQNLQQMQTRFQTMSNSILSKIDEMGSHINELKQSINELKR</sequence>
<dbReference type="PANTHER" id="PTHR19424:SF0">
    <property type="entry name" value="HEAT SHOCK FACTOR BINDING PROTEIN 1"/>
    <property type="match status" value="1"/>
</dbReference>
<protein>
    <submittedName>
        <fullName evidence="2">Putative Heat shock factor binding 1</fullName>
    </submittedName>
</protein>
<keyword evidence="2" id="KW-0346">Stress response</keyword>
<dbReference type="FunFam" id="1.20.5.430:FF:000003">
    <property type="entry name" value="Heat shock factor binding protein"/>
    <property type="match status" value="1"/>
</dbReference>
<dbReference type="AlphaFoldDB" id="A0A396JLE8"/>
<dbReference type="InterPro" id="IPR009643">
    <property type="entry name" value="HS1-bd"/>
</dbReference>
<dbReference type="Gramene" id="rna944">
    <property type="protein sequence ID" value="RHN77481.1"/>
    <property type="gene ID" value="gene944"/>
</dbReference>
<dbReference type="GO" id="GO:0003714">
    <property type="term" value="F:transcription corepressor activity"/>
    <property type="evidence" value="ECO:0007669"/>
    <property type="project" value="InterPro"/>
</dbReference>
<dbReference type="EMBL" id="PSQE01000001">
    <property type="protein sequence ID" value="RHN77481.1"/>
    <property type="molecule type" value="Genomic_DNA"/>
</dbReference>
<evidence type="ECO:0000313" key="3">
    <source>
        <dbReference type="Proteomes" id="UP000265566"/>
    </source>
</evidence>
<comment type="caution">
    <text evidence="2">The sequence shown here is derived from an EMBL/GenBank/DDBJ whole genome shotgun (WGS) entry which is preliminary data.</text>
</comment>
<proteinExistence type="inferred from homology"/>
<dbReference type="Gene3D" id="1.20.5.430">
    <property type="match status" value="1"/>
</dbReference>
<reference evidence="3" key="1">
    <citation type="journal article" date="2018" name="Nat. Plants">
        <title>Whole-genome landscape of Medicago truncatula symbiotic genes.</title>
        <authorList>
            <person name="Pecrix Y."/>
            <person name="Staton S.E."/>
            <person name="Sallet E."/>
            <person name="Lelandais-Briere C."/>
            <person name="Moreau S."/>
            <person name="Carrere S."/>
            <person name="Blein T."/>
            <person name="Jardinaud M.F."/>
            <person name="Latrasse D."/>
            <person name="Zouine M."/>
            <person name="Zahm M."/>
            <person name="Kreplak J."/>
            <person name="Mayjonade B."/>
            <person name="Satge C."/>
            <person name="Perez M."/>
            <person name="Cauet S."/>
            <person name="Marande W."/>
            <person name="Chantry-Darmon C."/>
            <person name="Lopez-Roques C."/>
            <person name="Bouchez O."/>
            <person name="Berard A."/>
            <person name="Debelle F."/>
            <person name="Munos S."/>
            <person name="Bendahmane A."/>
            <person name="Berges H."/>
            <person name="Niebel A."/>
            <person name="Buitink J."/>
            <person name="Frugier F."/>
            <person name="Benhamed M."/>
            <person name="Crespi M."/>
            <person name="Gouzy J."/>
            <person name="Gamas P."/>
        </authorList>
    </citation>
    <scope>NUCLEOTIDE SEQUENCE [LARGE SCALE GENOMIC DNA]</scope>
    <source>
        <strain evidence="3">cv. Jemalong A17</strain>
    </source>
</reference>
<organism evidence="2 3">
    <name type="scientific">Medicago truncatula</name>
    <name type="common">Barrel medic</name>
    <name type="synonym">Medicago tribuloides</name>
    <dbReference type="NCBI Taxonomy" id="3880"/>
    <lineage>
        <taxon>Eukaryota</taxon>
        <taxon>Viridiplantae</taxon>
        <taxon>Streptophyta</taxon>
        <taxon>Embryophyta</taxon>
        <taxon>Tracheophyta</taxon>
        <taxon>Spermatophyta</taxon>
        <taxon>Magnoliopsida</taxon>
        <taxon>eudicotyledons</taxon>
        <taxon>Gunneridae</taxon>
        <taxon>Pentapetalae</taxon>
        <taxon>rosids</taxon>
        <taxon>fabids</taxon>
        <taxon>Fabales</taxon>
        <taxon>Fabaceae</taxon>
        <taxon>Papilionoideae</taxon>
        <taxon>50 kb inversion clade</taxon>
        <taxon>NPAAA clade</taxon>
        <taxon>Hologalegina</taxon>
        <taxon>IRL clade</taxon>
        <taxon>Trifolieae</taxon>
        <taxon>Medicago</taxon>
    </lineage>
</organism>
<evidence type="ECO:0000256" key="1">
    <source>
        <dbReference type="ARBA" id="ARBA00006349"/>
    </source>
</evidence>
<accession>A0A396JLE8</accession>
<evidence type="ECO:0000313" key="2">
    <source>
        <dbReference type="EMBL" id="RHN77481.1"/>
    </source>
</evidence>
<dbReference type="PANTHER" id="PTHR19424">
    <property type="entry name" value="HEAT SHOCK FACTOR BINDING PROTEIN 1"/>
    <property type="match status" value="1"/>
</dbReference>
<name>A0A396JLE8_MEDTR</name>
<gene>
    <name evidence="2" type="ORF">MtrunA17_Chr1g0155281</name>
</gene>
<comment type="similarity">
    <text evidence="1">Belongs to the HSBP1 family.</text>
</comment>
<dbReference type="Pfam" id="PF06825">
    <property type="entry name" value="HSBP1"/>
    <property type="match status" value="1"/>
</dbReference>
<dbReference type="Proteomes" id="UP000265566">
    <property type="component" value="Chromosome 1"/>
</dbReference>